<comment type="similarity">
    <text evidence="1">Belongs to the ATP-dependent AMP-binding enzyme family.</text>
</comment>
<keyword evidence="2" id="KW-0436">Ligase</keyword>
<keyword evidence="7" id="KW-1185">Reference proteome</keyword>
<gene>
    <name evidence="6" type="ORF">GCM10011594_04960</name>
</gene>
<protein>
    <submittedName>
        <fullName evidence="6">Acyl-CoA synthetase</fullName>
    </submittedName>
</protein>
<dbReference type="InterPro" id="IPR000873">
    <property type="entry name" value="AMP-dep_synth/lig_dom"/>
</dbReference>
<dbReference type="EMBL" id="BMNA01000001">
    <property type="protein sequence ID" value="GGL88340.1"/>
    <property type="molecule type" value="Genomic_DNA"/>
</dbReference>
<dbReference type="Pfam" id="PF00501">
    <property type="entry name" value="AMP-binding"/>
    <property type="match status" value="1"/>
</dbReference>
<dbReference type="GO" id="GO:0006631">
    <property type="term" value="P:fatty acid metabolic process"/>
    <property type="evidence" value="ECO:0007669"/>
    <property type="project" value="TreeGrafter"/>
</dbReference>
<reference evidence="6" key="2">
    <citation type="submission" date="2020-09" db="EMBL/GenBank/DDBJ databases">
        <authorList>
            <person name="Sun Q."/>
            <person name="Zhou Y."/>
        </authorList>
    </citation>
    <scope>NUCLEOTIDE SEQUENCE</scope>
    <source>
        <strain evidence="6">CGMCC 4.7308</strain>
    </source>
</reference>
<evidence type="ECO:0000256" key="3">
    <source>
        <dbReference type="SAM" id="MobiDB-lite"/>
    </source>
</evidence>
<sequence length="911" mass="94009">MIRRRGGAPVTPAGPRAAAVPPAGVPGLDPRWSRLVTVQDADGVDRAFHVLDSAVGPDGAAVDAAAPRAATTGGTLLCVHGNPTWSYLWRRLVAAAPPGWRVVAPDQLGMGFSERPGQPRDLARRIDDLGRLTDALGITGPVVTVGHDWGGVVSLGWAVRHPDQLVSVVLCNTAVHQPETSPGPVLIRLAHRRWVNELTCRRTPLFVRAATSVNVPRPPKDIRDAYAEPYRAATRRAAVSDFVADIPFAAGHPSRPAVDAVAEGIRHLDVPALLLWGPRDPVFLEEHLADLRARLPHARLHRFERAGHLLPEDAPGYVTAVTRWVAELDVPGTPGPSGAAPEVADGAAAEMPDGGAAGTADTAPATRTADIAVATDAAPSTAADAAADPATGRPSLLDAVRARAGDDTAAVVEIGRGTVSWRELHRRIRDAAAVLRRAGVGPGRRVALLVPPSVDLVVAVYAVWWVGGSVVLADRGLGLAGIRRALRSTAADHVLGGRTALVAARALGLPGRRIHVEDLSGATSATGDGAPDREVDDPDLEAAVLFTSGATGPAKGVRYRHRQLRAQLELVRRVFDVRPGDAMVAAFAPFALYGPALGVPSAVPRIDVTAPATLTAPLLAEAVRAVDATTVFAAPAALRTVLATADGLTAAERVALAGVRVLTSAGAPVPAVLLRRLQALLPDATLHTPYGMTEALPVADIDLAGIEAAGPGDGVCVGRPVPGVRVQVSPLGPDGRPTAGLTDRPGVVGELCVQAEHVRDGYDALWLADRDGWAAPGWHRTGDVGVLDADGRIWVQGRTAHVIATETGPVTPVGIEQRITGAVSGAGGPADVAVVGVGPAGVQQVVAVVAGGRRGAGPLPDPDLVAAVRAAAGRPLAAVLRRPALPVDIRHQSKIDRVAVASWAGRVLAGG</sequence>
<dbReference type="InterPro" id="IPR042099">
    <property type="entry name" value="ANL_N_sf"/>
</dbReference>
<evidence type="ECO:0000259" key="4">
    <source>
        <dbReference type="Pfam" id="PF00501"/>
    </source>
</evidence>
<evidence type="ECO:0000313" key="7">
    <source>
        <dbReference type="Proteomes" id="UP000655208"/>
    </source>
</evidence>
<evidence type="ECO:0000256" key="2">
    <source>
        <dbReference type="ARBA" id="ARBA00022598"/>
    </source>
</evidence>
<feature type="region of interest" description="Disordered" evidence="3">
    <location>
        <begin position="1"/>
        <end position="25"/>
    </location>
</feature>
<dbReference type="PRINTS" id="PR00111">
    <property type="entry name" value="ABHYDROLASE"/>
</dbReference>
<dbReference type="PANTHER" id="PTHR43201:SF5">
    <property type="entry name" value="MEDIUM-CHAIN ACYL-COA LIGASE ACSF2, MITOCHONDRIAL"/>
    <property type="match status" value="1"/>
</dbReference>
<dbReference type="Gene3D" id="3.40.50.1820">
    <property type="entry name" value="alpha/beta hydrolase"/>
    <property type="match status" value="1"/>
</dbReference>
<feature type="domain" description="AB hydrolase-1" evidence="5">
    <location>
        <begin position="75"/>
        <end position="315"/>
    </location>
</feature>
<comment type="caution">
    <text evidence="6">The sequence shown here is derived from an EMBL/GenBank/DDBJ whole genome shotgun (WGS) entry which is preliminary data.</text>
</comment>
<dbReference type="SUPFAM" id="SSF56801">
    <property type="entry name" value="Acetyl-CoA synthetase-like"/>
    <property type="match status" value="1"/>
</dbReference>
<dbReference type="Pfam" id="PF00561">
    <property type="entry name" value="Abhydrolase_1"/>
    <property type="match status" value="1"/>
</dbReference>
<dbReference type="GO" id="GO:0031956">
    <property type="term" value="F:medium-chain fatty acid-CoA ligase activity"/>
    <property type="evidence" value="ECO:0007669"/>
    <property type="project" value="TreeGrafter"/>
</dbReference>
<name>A0A917SLP4_9ACTN</name>
<proteinExistence type="inferred from homology"/>
<evidence type="ECO:0000259" key="5">
    <source>
        <dbReference type="Pfam" id="PF00561"/>
    </source>
</evidence>
<feature type="compositionally biased region" description="Low complexity" evidence="3">
    <location>
        <begin position="7"/>
        <end position="25"/>
    </location>
</feature>
<organism evidence="6 7">
    <name type="scientific">Nakamurella endophytica</name>
    <dbReference type="NCBI Taxonomy" id="1748367"/>
    <lineage>
        <taxon>Bacteria</taxon>
        <taxon>Bacillati</taxon>
        <taxon>Actinomycetota</taxon>
        <taxon>Actinomycetes</taxon>
        <taxon>Nakamurellales</taxon>
        <taxon>Nakamurellaceae</taxon>
        <taxon>Nakamurella</taxon>
    </lineage>
</organism>
<evidence type="ECO:0000256" key="1">
    <source>
        <dbReference type="ARBA" id="ARBA00006432"/>
    </source>
</evidence>
<dbReference type="InterPro" id="IPR029058">
    <property type="entry name" value="AB_hydrolase_fold"/>
</dbReference>
<dbReference type="Gene3D" id="3.40.50.12780">
    <property type="entry name" value="N-terminal domain of ligase-like"/>
    <property type="match status" value="1"/>
</dbReference>
<accession>A0A917SLP4</accession>
<dbReference type="PANTHER" id="PTHR43201">
    <property type="entry name" value="ACYL-COA SYNTHETASE"/>
    <property type="match status" value="1"/>
</dbReference>
<dbReference type="InterPro" id="IPR000073">
    <property type="entry name" value="AB_hydrolase_1"/>
</dbReference>
<feature type="domain" description="AMP-dependent synthetase/ligase" evidence="4">
    <location>
        <begin position="402"/>
        <end position="762"/>
    </location>
</feature>
<dbReference type="AlphaFoldDB" id="A0A917SLP4"/>
<evidence type="ECO:0000313" key="6">
    <source>
        <dbReference type="EMBL" id="GGL88340.1"/>
    </source>
</evidence>
<dbReference type="SUPFAM" id="SSF53474">
    <property type="entry name" value="alpha/beta-Hydrolases"/>
    <property type="match status" value="1"/>
</dbReference>
<dbReference type="Proteomes" id="UP000655208">
    <property type="component" value="Unassembled WGS sequence"/>
</dbReference>
<reference evidence="6" key="1">
    <citation type="journal article" date="2014" name="Int. J. Syst. Evol. Microbiol.">
        <title>Complete genome sequence of Corynebacterium casei LMG S-19264T (=DSM 44701T), isolated from a smear-ripened cheese.</title>
        <authorList>
            <consortium name="US DOE Joint Genome Institute (JGI-PGF)"/>
            <person name="Walter F."/>
            <person name="Albersmeier A."/>
            <person name="Kalinowski J."/>
            <person name="Ruckert C."/>
        </authorList>
    </citation>
    <scope>NUCLEOTIDE SEQUENCE</scope>
    <source>
        <strain evidence="6">CGMCC 4.7308</strain>
    </source>
</reference>